<evidence type="ECO:0000313" key="1">
    <source>
        <dbReference type="EMBL" id="MBM6398810.1"/>
    </source>
</evidence>
<gene>
    <name evidence="1" type="ORF">JQN70_00240</name>
</gene>
<sequence>MVSGVIRTPRAERYVKQLAGHWREKAEVTVDADGATHFAMGSGASATLRPQPDVLVVESSTAEFGEVVQRHLERFGMREGLALEWEPEGQ</sequence>
<dbReference type="InterPro" id="IPR014543">
    <property type="entry name" value="UCP028291"/>
</dbReference>
<dbReference type="Gene3D" id="3.30.310.50">
    <property type="entry name" value="Alpha-D-phosphohexomutase, C-terminal domain"/>
    <property type="match status" value="1"/>
</dbReference>
<dbReference type="EMBL" id="JAFDVD010000001">
    <property type="protein sequence ID" value="MBM6398810.1"/>
    <property type="molecule type" value="Genomic_DNA"/>
</dbReference>
<reference evidence="1" key="1">
    <citation type="submission" date="2021-02" db="EMBL/GenBank/DDBJ databases">
        <title>Phycicoccus sp. MQZ13P-5T, whole genome shotgun sequence.</title>
        <authorList>
            <person name="Tuo L."/>
        </authorList>
    </citation>
    <scope>NUCLEOTIDE SEQUENCE</scope>
    <source>
        <strain evidence="1">MQZ13P-5</strain>
    </source>
</reference>
<organism evidence="1 2">
    <name type="scientific">Phycicoccus sonneratiae</name>
    <dbReference type="NCBI Taxonomy" id="2807628"/>
    <lineage>
        <taxon>Bacteria</taxon>
        <taxon>Bacillati</taxon>
        <taxon>Actinomycetota</taxon>
        <taxon>Actinomycetes</taxon>
        <taxon>Micrococcales</taxon>
        <taxon>Intrasporangiaceae</taxon>
        <taxon>Phycicoccus</taxon>
    </lineage>
</organism>
<proteinExistence type="predicted"/>
<keyword evidence="2" id="KW-1185">Reference proteome</keyword>
<accession>A0ABS2CG07</accession>
<comment type="caution">
    <text evidence="1">The sequence shown here is derived from an EMBL/GenBank/DDBJ whole genome shotgun (WGS) entry which is preliminary data.</text>
</comment>
<dbReference type="Pfam" id="PF09981">
    <property type="entry name" value="DUF2218"/>
    <property type="match status" value="1"/>
</dbReference>
<name>A0ABS2CG07_9MICO</name>
<protein>
    <submittedName>
        <fullName evidence="1">DUF2218 domain-containing protein</fullName>
    </submittedName>
</protein>
<evidence type="ECO:0000313" key="2">
    <source>
        <dbReference type="Proteomes" id="UP001430172"/>
    </source>
</evidence>
<dbReference type="Proteomes" id="UP001430172">
    <property type="component" value="Unassembled WGS sequence"/>
</dbReference>
<dbReference type="RefSeq" id="WP_204129308.1">
    <property type="nucleotide sequence ID" value="NZ_JAFDVD010000001.1"/>
</dbReference>